<dbReference type="Pfam" id="PF00501">
    <property type="entry name" value="AMP-binding"/>
    <property type="match status" value="1"/>
</dbReference>
<sequence>MSALQQVKSAPSRAKGSEGAIPEATAAAVGEPLPEAPFVPAHEAVARLAGDRPAAVAVRCGDIAVTYGELISGARQLSHRLAAAGIGAGDRVALLAEPSAAMIGAVLGILGAGAAYVPIDLAQPDARLATILHDAQVKAVVATAHTQPRTAGSQVPVVTVPSVPDAAPSDSDSFAATPGPADPAYLIYTSGSTGEPKGVIVEHRNLAASTQARLMVYPETSTFLLLSPLAFDSSVAGVWGTLQAGGCLVVATADELRDAEQLVSLVSRHQVESTLCVPTLYGLLLDAAERAGTTPLASLRQVIVAGEALPQTLADRHFAVHSSTVDLVNEYGPTEATVWAAFHRCTGPEPVSIGGPVPGARLYVLDDELQPVLPGTEGELFIGGAGVTRGYFGRPEATAAVFLDDPFVAEPGARMYRTGDIVRWNAEHRLDFIGRKDDQIKVRGHRVELGAVESTLRLLADVQEAVVLPDAQGTGLIGFVASPKDADPVALRRALADKLPPVMVPGELRVLPELPRNLNGKLDRALLRTLAMEPPTPRPAPATGDPLTAQVTAAWSEVLGVATVPLDVNFFDLGGHSLSMFKLQDALERLCGLRPSIVSLFQETTVSAQATLIRTGREQGEDTGPSGTAEAARRARTARLRQQRARKGAGQ</sequence>
<feature type="compositionally biased region" description="Basic residues" evidence="1">
    <location>
        <begin position="634"/>
        <end position="651"/>
    </location>
</feature>
<dbReference type="InterPro" id="IPR045851">
    <property type="entry name" value="AMP-bd_C_sf"/>
</dbReference>
<dbReference type="PROSITE" id="PS00455">
    <property type="entry name" value="AMP_BINDING"/>
    <property type="match status" value="1"/>
</dbReference>
<dbReference type="InterPro" id="IPR010071">
    <property type="entry name" value="AA_adenyl_dom"/>
</dbReference>
<dbReference type="PANTHER" id="PTHR45527:SF1">
    <property type="entry name" value="FATTY ACID SYNTHASE"/>
    <property type="match status" value="1"/>
</dbReference>
<dbReference type="NCBIfam" id="TIGR01733">
    <property type="entry name" value="AA-adenyl-dom"/>
    <property type="match status" value="1"/>
</dbReference>
<accession>A0ABP9J3H2</accession>
<protein>
    <recommendedName>
        <fullName evidence="2">Carrier domain-containing protein</fullName>
    </recommendedName>
</protein>
<dbReference type="Pfam" id="PF00550">
    <property type="entry name" value="PP-binding"/>
    <property type="match status" value="1"/>
</dbReference>
<gene>
    <name evidence="3" type="ORF">GCM10023335_44330</name>
</gene>
<dbReference type="InterPro" id="IPR020845">
    <property type="entry name" value="AMP-binding_CS"/>
</dbReference>
<dbReference type="EMBL" id="BAABKB010000016">
    <property type="protein sequence ID" value="GAA5017591.1"/>
    <property type="molecule type" value="Genomic_DNA"/>
</dbReference>
<evidence type="ECO:0000256" key="1">
    <source>
        <dbReference type="SAM" id="MobiDB-lite"/>
    </source>
</evidence>
<evidence type="ECO:0000313" key="3">
    <source>
        <dbReference type="EMBL" id="GAA5017591.1"/>
    </source>
</evidence>
<organism evidence="3 4">
    <name type="scientific">Streptomyces siamensis</name>
    <dbReference type="NCBI Taxonomy" id="1274986"/>
    <lineage>
        <taxon>Bacteria</taxon>
        <taxon>Bacillati</taxon>
        <taxon>Actinomycetota</taxon>
        <taxon>Actinomycetes</taxon>
        <taxon>Kitasatosporales</taxon>
        <taxon>Streptomycetaceae</taxon>
        <taxon>Streptomyces</taxon>
    </lineage>
</organism>
<dbReference type="InterPro" id="IPR000873">
    <property type="entry name" value="AMP-dep_synth/lig_dom"/>
</dbReference>
<dbReference type="InterPro" id="IPR009081">
    <property type="entry name" value="PP-bd_ACP"/>
</dbReference>
<dbReference type="RefSeq" id="WP_345651844.1">
    <property type="nucleotide sequence ID" value="NZ_BAABKB010000016.1"/>
</dbReference>
<feature type="domain" description="Carrier" evidence="2">
    <location>
        <begin position="542"/>
        <end position="617"/>
    </location>
</feature>
<dbReference type="SUPFAM" id="SSF47336">
    <property type="entry name" value="ACP-like"/>
    <property type="match status" value="1"/>
</dbReference>
<proteinExistence type="predicted"/>
<reference evidence="4" key="1">
    <citation type="journal article" date="2019" name="Int. J. Syst. Evol. Microbiol.">
        <title>The Global Catalogue of Microorganisms (GCM) 10K type strain sequencing project: providing services to taxonomists for standard genome sequencing and annotation.</title>
        <authorList>
            <consortium name="The Broad Institute Genomics Platform"/>
            <consortium name="The Broad Institute Genome Sequencing Center for Infectious Disease"/>
            <person name="Wu L."/>
            <person name="Ma J."/>
        </authorList>
    </citation>
    <scope>NUCLEOTIDE SEQUENCE [LARGE SCALE GENOMIC DNA]</scope>
    <source>
        <strain evidence="4">JCM 18409</strain>
    </source>
</reference>
<evidence type="ECO:0000313" key="4">
    <source>
        <dbReference type="Proteomes" id="UP001501759"/>
    </source>
</evidence>
<dbReference type="InterPro" id="IPR036736">
    <property type="entry name" value="ACP-like_sf"/>
</dbReference>
<feature type="region of interest" description="Disordered" evidence="1">
    <location>
        <begin position="1"/>
        <end position="21"/>
    </location>
</feature>
<feature type="region of interest" description="Disordered" evidence="1">
    <location>
        <begin position="615"/>
        <end position="651"/>
    </location>
</feature>
<name>A0ABP9J3H2_9ACTN</name>
<dbReference type="InterPro" id="IPR025110">
    <property type="entry name" value="AMP-bd_C"/>
</dbReference>
<dbReference type="SUPFAM" id="SSF56801">
    <property type="entry name" value="Acetyl-CoA synthetase-like"/>
    <property type="match status" value="1"/>
</dbReference>
<dbReference type="Gene3D" id="1.10.1200.10">
    <property type="entry name" value="ACP-like"/>
    <property type="match status" value="1"/>
</dbReference>
<dbReference type="Gene3D" id="3.40.50.12780">
    <property type="entry name" value="N-terminal domain of ligase-like"/>
    <property type="match status" value="1"/>
</dbReference>
<comment type="caution">
    <text evidence="3">The sequence shown here is derived from an EMBL/GenBank/DDBJ whole genome shotgun (WGS) entry which is preliminary data.</text>
</comment>
<dbReference type="Proteomes" id="UP001501759">
    <property type="component" value="Unassembled WGS sequence"/>
</dbReference>
<keyword evidence="4" id="KW-1185">Reference proteome</keyword>
<dbReference type="CDD" id="cd05930">
    <property type="entry name" value="A_NRPS"/>
    <property type="match status" value="1"/>
</dbReference>
<dbReference type="InterPro" id="IPR042099">
    <property type="entry name" value="ANL_N_sf"/>
</dbReference>
<dbReference type="PROSITE" id="PS50075">
    <property type="entry name" value="CARRIER"/>
    <property type="match status" value="1"/>
</dbReference>
<evidence type="ECO:0000259" key="2">
    <source>
        <dbReference type="PROSITE" id="PS50075"/>
    </source>
</evidence>
<dbReference type="PANTHER" id="PTHR45527">
    <property type="entry name" value="NONRIBOSOMAL PEPTIDE SYNTHETASE"/>
    <property type="match status" value="1"/>
</dbReference>
<dbReference type="Gene3D" id="3.30.300.30">
    <property type="match status" value="1"/>
</dbReference>
<dbReference type="Pfam" id="PF13193">
    <property type="entry name" value="AMP-binding_C"/>
    <property type="match status" value="1"/>
</dbReference>